<sequence>MVSAGVSASAYLALWNAMSRRALDLILDHVRAEPSRTWSIIVTIYGDAIVPRGGSVWLGTLLAFFKGLDIADGVVRTAMSRLAADGWLTRTRIGRNSFYGLADKGRETFARATEHIYSHRPPEWRGHFQMLLIEPAAREGARAALDAAGYGVPLPGVFIAPAGAEVPEEALAALRLEVSGTPEAQQELAGRAWRLEETAQAYVSFMEVFAPLRAALAAGETLTDLEAMVARVLLIHEYRRIVLRDPILPAAILPADWPGPAARALCADIYAHVIAASERWLDDNAVGEDGDPLPASAKIGRRFKD</sequence>
<dbReference type="SUPFAM" id="SSF46785">
    <property type="entry name" value="Winged helix' DNA-binding domain"/>
    <property type="match status" value="1"/>
</dbReference>
<dbReference type="Pfam" id="PF07848">
    <property type="entry name" value="PaaX"/>
    <property type="match status" value="1"/>
</dbReference>
<name>A7IDQ3_XANP2</name>
<dbReference type="InterPro" id="IPR036388">
    <property type="entry name" value="WH-like_DNA-bd_sf"/>
</dbReference>
<evidence type="ECO:0000259" key="2">
    <source>
        <dbReference type="Pfam" id="PF08223"/>
    </source>
</evidence>
<dbReference type="InterPro" id="IPR036390">
    <property type="entry name" value="WH_DNA-bd_sf"/>
</dbReference>
<evidence type="ECO:0000313" key="3">
    <source>
        <dbReference type="EMBL" id="ABS66146.1"/>
    </source>
</evidence>
<evidence type="ECO:0000313" key="4">
    <source>
        <dbReference type="Proteomes" id="UP000002417"/>
    </source>
</evidence>
<dbReference type="NCBIfam" id="TIGR02277">
    <property type="entry name" value="PaaX_trns_reg"/>
    <property type="match status" value="1"/>
</dbReference>
<organism evidence="3 4">
    <name type="scientific">Xanthobacter autotrophicus (strain ATCC BAA-1158 / Py2)</name>
    <dbReference type="NCBI Taxonomy" id="78245"/>
    <lineage>
        <taxon>Bacteria</taxon>
        <taxon>Pseudomonadati</taxon>
        <taxon>Pseudomonadota</taxon>
        <taxon>Alphaproteobacteria</taxon>
        <taxon>Hyphomicrobiales</taxon>
        <taxon>Xanthobacteraceae</taxon>
        <taxon>Xanthobacter</taxon>
    </lineage>
</organism>
<keyword evidence="4" id="KW-1185">Reference proteome</keyword>
<dbReference type="EMBL" id="CP000781">
    <property type="protein sequence ID" value="ABS66146.1"/>
    <property type="molecule type" value="Genomic_DNA"/>
</dbReference>
<dbReference type="PIRSF" id="PIRSF020623">
    <property type="entry name" value="PaaX"/>
    <property type="match status" value="1"/>
</dbReference>
<dbReference type="STRING" id="78245.Xaut_0895"/>
<dbReference type="PANTHER" id="PTHR30319:SF1">
    <property type="entry name" value="TRANSCRIPTIONAL REPRESSOR PAAX"/>
    <property type="match status" value="1"/>
</dbReference>
<proteinExistence type="predicted"/>
<dbReference type="Proteomes" id="UP000002417">
    <property type="component" value="Chromosome"/>
</dbReference>
<dbReference type="eggNOG" id="COG3327">
    <property type="taxonomic scope" value="Bacteria"/>
</dbReference>
<dbReference type="Pfam" id="PF08223">
    <property type="entry name" value="PaaX_C"/>
    <property type="match status" value="1"/>
</dbReference>
<protein>
    <submittedName>
        <fullName evidence="3">Transcriptional regulator, PaaX family</fullName>
    </submittedName>
</protein>
<evidence type="ECO:0000259" key="1">
    <source>
        <dbReference type="Pfam" id="PF07848"/>
    </source>
</evidence>
<accession>A7IDQ3</accession>
<dbReference type="InterPro" id="IPR012906">
    <property type="entry name" value="PaaX-like_N"/>
</dbReference>
<reference evidence="3 4" key="1">
    <citation type="submission" date="2007-07" db="EMBL/GenBank/DDBJ databases">
        <title>Complete sequence of chromosome of Xanthobacter autotrophicus Py2.</title>
        <authorList>
            <consortium name="US DOE Joint Genome Institute"/>
            <person name="Copeland A."/>
            <person name="Lucas S."/>
            <person name="Lapidus A."/>
            <person name="Barry K."/>
            <person name="Glavina del Rio T."/>
            <person name="Hammon N."/>
            <person name="Israni S."/>
            <person name="Dalin E."/>
            <person name="Tice H."/>
            <person name="Pitluck S."/>
            <person name="Sims D."/>
            <person name="Brettin T."/>
            <person name="Bruce D."/>
            <person name="Detter J.C."/>
            <person name="Han C."/>
            <person name="Tapia R."/>
            <person name="Brainard J."/>
            <person name="Schmutz J."/>
            <person name="Larimer F."/>
            <person name="Land M."/>
            <person name="Hauser L."/>
            <person name="Kyrpides N."/>
            <person name="Kim E."/>
            <person name="Ensigns S.A."/>
            <person name="Richardson P."/>
        </authorList>
    </citation>
    <scope>NUCLEOTIDE SEQUENCE [LARGE SCALE GENOMIC DNA]</scope>
    <source>
        <strain evidence="4">ATCC BAA-1158 / Py2</strain>
    </source>
</reference>
<dbReference type="PhylomeDB" id="A7IDQ3"/>
<dbReference type="Gene3D" id="1.10.10.10">
    <property type="entry name" value="Winged helix-like DNA-binding domain superfamily/Winged helix DNA-binding domain"/>
    <property type="match status" value="1"/>
</dbReference>
<feature type="domain" description="Transcriptional repressor PaaX-like C-terminal" evidence="2">
    <location>
        <begin position="193"/>
        <end position="282"/>
    </location>
</feature>
<dbReference type="InterPro" id="IPR013225">
    <property type="entry name" value="PaaX_C"/>
</dbReference>
<dbReference type="KEGG" id="xau:Xaut_0895"/>
<dbReference type="GO" id="GO:0006351">
    <property type="term" value="P:DNA-templated transcription"/>
    <property type="evidence" value="ECO:0007669"/>
    <property type="project" value="InterPro"/>
</dbReference>
<dbReference type="InterPro" id="IPR011965">
    <property type="entry name" value="PaaX_trns_reg"/>
</dbReference>
<feature type="domain" description="Transcriptional repressor PaaX-like N-terminal" evidence="1">
    <location>
        <begin position="37"/>
        <end position="105"/>
    </location>
</feature>
<dbReference type="AlphaFoldDB" id="A7IDQ3"/>
<dbReference type="HOGENOM" id="CLU_067515_0_0_5"/>
<dbReference type="Gene3D" id="1.20.58.1460">
    <property type="match status" value="1"/>
</dbReference>
<gene>
    <name evidence="3" type="ordered locus">Xaut_0895</name>
</gene>
<dbReference type="PANTHER" id="PTHR30319">
    <property type="entry name" value="PHENYLACETIC ACID REGULATOR-RELATED TRANSCRIPTIONAL REPRESSOR"/>
    <property type="match status" value="1"/>
</dbReference>